<dbReference type="InterPro" id="IPR017733">
    <property type="entry name" value="OmpA-like_dom_proteobacteria"/>
</dbReference>
<dbReference type="PROSITE" id="PS51123">
    <property type="entry name" value="OMPA_2"/>
    <property type="match status" value="1"/>
</dbReference>
<proteinExistence type="predicted"/>
<evidence type="ECO:0000313" key="5">
    <source>
        <dbReference type="Proteomes" id="UP000198908"/>
    </source>
</evidence>
<feature type="transmembrane region" description="Helical" evidence="2">
    <location>
        <begin position="220"/>
        <end position="238"/>
    </location>
</feature>
<dbReference type="EMBL" id="FMYQ01000026">
    <property type="protein sequence ID" value="SDD81511.1"/>
    <property type="molecule type" value="Genomic_DNA"/>
</dbReference>
<dbReference type="STRING" id="416944.SAMN05421548_12618"/>
<organism evidence="4 5">
    <name type="scientific">Paraburkholderia lycopersici</name>
    <dbReference type="NCBI Taxonomy" id="416944"/>
    <lineage>
        <taxon>Bacteria</taxon>
        <taxon>Pseudomonadati</taxon>
        <taxon>Pseudomonadota</taxon>
        <taxon>Betaproteobacteria</taxon>
        <taxon>Burkholderiales</taxon>
        <taxon>Burkholderiaceae</taxon>
        <taxon>Paraburkholderia</taxon>
    </lineage>
</organism>
<dbReference type="InterPro" id="IPR038522">
    <property type="entry name" value="T4/T6SS_DotU_sf"/>
</dbReference>
<protein>
    <submittedName>
        <fullName evidence="4">Type VI secretion system protein ImpK</fullName>
    </submittedName>
</protein>
<evidence type="ECO:0000259" key="3">
    <source>
        <dbReference type="PROSITE" id="PS51123"/>
    </source>
</evidence>
<evidence type="ECO:0000256" key="1">
    <source>
        <dbReference type="PROSITE-ProRule" id="PRU00473"/>
    </source>
</evidence>
<dbReference type="PANTHER" id="PTHR38033:SF1">
    <property type="entry name" value="DOTU FAMILY TYPE IV_VI SECRETION SYSTEM PROTEIN"/>
    <property type="match status" value="1"/>
</dbReference>
<dbReference type="NCBIfam" id="TIGR03350">
    <property type="entry name" value="type_VI_ompA"/>
    <property type="match status" value="1"/>
</dbReference>
<dbReference type="InterPro" id="IPR017732">
    <property type="entry name" value="T4/T6SS_DotU"/>
</dbReference>
<name>A0A1G6XU54_9BURK</name>
<dbReference type="GO" id="GO:0016020">
    <property type="term" value="C:membrane"/>
    <property type="evidence" value="ECO:0007669"/>
    <property type="project" value="UniProtKB-UniRule"/>
</dbReference>
<keyword evidence="5" id="KW-1185">Reference proteome</keyword>
<keyword evidence="1 2" id="KW-0472">Membrane</keyword>
<dbReference type="NCBIfam" id="TIGR03349">
    <property type="entry name" value="IV_VI_DotU"/>
    <property type="match status" value="1"/>
</dbReference>
<reference evidence="5" key="1">
    <citation type="submission" date="2016-09" db="EMBL/GenBank/DDBJ databases">
        <authorList>
            <person name="Varghese N."/>
            <person name="Submissions S."/>
        </authorList>
    </citation>
    <scope>NUCLEOTIDE SEQUENCE [LARGE SCALE GENOMIC DNA]</scope>
    <source>
        <strain evidence="5">TNe-862</strain>
    </source>
</reference>
<evidence type="ECO:0000256" key="2">
    <source>
        <dbReference type="SAM" id="Phobius"/>
    </source>
</evidence>
<dbReference type="PANTHER" id="PTHR38033">
    <property type="entry name" value="MEMBRANE PROTEIN-RELATED"/>
    <property type="match status" value="1"/>
</dbReference>
<gene>
    <name evidence="4" type="ORF">SAMN05421548_12618</name>
</gene>
<dbReference type="Gene3D" id="3.30.1330.60">
    <property type="entry name" value="OmpA-like domain"/>
    <property type="match status" value="1"/>
</dbReference>
<dbReference type="Pfam" id="PF09850">
    <property type="entry name" value="DotU"/>
    <property type="match status" value="1"/>
</dbReference>
<dbReference type="Proteomes" id="UP000198908">
    <property type="component" value="Unassembled WGS sequence"/>
</dbReference>
<feature type="domain" description="OmpA-like" evidence="3">
    <location>
        <begin position="291"/>
        <end position="411"/>
    </location>
</feature>
<keyword evidence="2" id="KW-0812">Transmembrane</keyword>
<dbReference type="InterPro" id="IPR006665">
    <property type="entry name" value="OmpA-like"/>
</dbReference>
<dbReference type="InterPro" id="IPR036737">
    <property type="entry name" value="OmpA-like_sf"/>
</dbReference>
<dbReference type="Gene3D" id="1.25.40.590">
    <property type="entry name" value="Type IV / VI secretion system, DotU"/>
    <property type="match status" value="1"/>
</dbReference>
<dbReference type="Pfam" id="PF00691">
    <property type="entry name" value="OmpA"/>
    <property type="match status" value="1"/>
</dbReference>
<dbReference type="CDD" id="cd07185">
    <property type="entry name" value="OmpA_C-like"/>
    <property type="match status" value="1"/>
</dbReference>
<dbReference type="NCBIfam" id="NF038228">
    <property type="entry name" value="IcmH_DotU_IVB"/>
    <property type="match status" value="1"/>
</dbReference>
<dbReference type="AlphaFoldDB" id="A0A1G6XU54"/>
<sequence>MASMNNHGQHAATFPYERPDARRANHAGHAGAEFPHNPLLAVANPLLNTISRIRHLPGNVDSGQLRQQLIDTIRRFEIHGQRAQIPRNMLIAARYCLCTVLDETASLTAWGHRSVWSRSGLLVTFHNETEGGEKFFQILARISRSPHEYLHLLELMNYCLLLGFEGRYRIMDNGLSQLETLKQRLLQLIRSVRGAHAAPLSPQAADHAVPPRRWRPMLPLWMFGLALALVAGLYFTVLDWQLGTVRRPLADAIKAMRLPGLDLGPAPAGHTLRELLRPDITAGNLDVRENGPQSTVVIHSDALFGSGSADLHAAFHALIQRVADALNLVPGDVVVRGFTDSDRITNGRYASNAALSMARAEAVKTLLQETLERKDRVSAAGRGAAEPIAPNNTTANKALNRRVEITLLPSPRSYAPARNMSWNPK</sequence>
<dbReference type="SUPFAM" id="SSF103088">
    <property type="entry name" value="OmpA-like"/>
    <property type="match status" value="1"/>
</dbReference>
<keyword evidence="2" id="KW-1133">Transmembrane helix</keyword>
<evidence type="ECO:0000313" key="4">
    <source>
        <dbReference type="EMBL" id="SDD81511.1"/>
    </source>
</evidence>
<accession>A0A1G6XU54</accession>